<dbReference type="Proteomes" id="UP000076532">
    <property type="component" value="Unassembled WGS sequence"/>
</dbReference>
<feature type="region of interest" description="Disordered" evidence="1">
    <location>
        <begin position="512"/>
        <end position="532"/>
    </location>
</feature>
<accession>A0A167WPY7</accession>
<dbReference type="AlphaFoldDB" id="A0A167WPY7"/>
<gene>
    <name evidence="3" type="ORF">FIBSPDRAFT_902882</name>
</gene>
<dbReference type="EMBL" id="KV417792">
    <property type="protein sequence ID" value="KZP06348.1"/>
    <property type="molecule type" value="Genomic_DNA"/>
</dbReference>
<dbReference type="InterPro" id="IPR018712">
    <property type="entry name" value="Tle1-like_cat"/>
</dbReference>
<dbReference type="Pfam" id="PF09994">
    <property type="entry name" value="T6SS_Tle1-like_cat"/>
    <property type="match status" value="1"/>
</dbReference>
<keyword evidence="4" id="KW-1185">Reference proteome</keyword>
<dbReference type="PANTHER" id="PTHR33840">
    <property type="match status" value="1"/>
</dbReference>
<organism evidence="3 4">
    <name type="scientific">Athelia psychrophila</name>
    <dbReference type="NCBI Taxonomy" id="1759441"/>
    <lineage>
        <taxon>Eukaryota</taxon>
        <taxon>Fungi</taxon>
        <taxon>Dikarya</taxon>
        <taxon>Basidiomycota</taxon>
        <taxon>Agaricomycotina</taxon>
        <taxon>Agaricomycetes</taxon>
        <taxon>Agaricomycetidae</taxon>
        <taxon>Atheliales</taxon>
        <taxon>Atheliaceae</taxon>
        <taxon>Athelia</taxon>
    </lineage>
</organism>
<protein>
    <recommendedName>
        <fullName evidence="2">T6SS Phospholipase effector Tle1-like catalytic domain-containing protein</fullName>
    </recommendedName>
</protein>
<evidence type="ECO:0000313" key="3">
    <source>
        <dbReference type="EMBL" id="KZP06348.1"/>
    </source>
</evidence>
<dbReference type="InterPro" id="IPR029058">
    <property type="entry name" value="AB_hydrolase_fold"/>
</dbReference>
<sequence>MASTQRCMTLAGVQPPDIVSMLYKAHPSCSCAPVENGRNLVVCIEGTSHHLRGGVGVGRHDRPTNVSRFFDHLPADSAGQLKYYKNGIGSSDHRLHAPHKIIGNAIDLAIAWNISVGITEAYSWLSEQYRQGDRIFLLGHSRGAYQVRALAAMIETVGLLPEGNKEHIPHAYDIYAGCCDSRAAADKAAFMKAKMSTPGASVHFVGVWDTVSSVGLVNRDRLPLSKDCDHICIFRHALALDENRVMFQPECAFDGGRLPRGDAKEVWFAGSHTDIGGGEGLSERTLNIETIPLQWMEHEALMAGLHFKPHKYTLDVSELLEATPQKAIHGAWRLLPHQGRGRAIYPGQKIHASVAFIDNSYKPKAVFKHAPTLDWTQVIGHGPSGEFLRHVDWTDRLELDLFDMNAAPEWIDILRKNDIFLGTALRILTRLDFMSSLRDGDKALAGVPDAATVLKSFSPVQAEVFLAAGRLLTKLAMASDSISSGFKTRMPVSSNTHQIQCIRRSSTQLYGRRERSRLSSLSPVKRDSRHRVAQKDHPQWPVYLYGIRSRLLYDFGL</sequence>
<feature type="domain" description="T6SS Phospholipase effector Tle1-like catalytic" evidence="2">
    <location>
        <begin position="38"/>
        <end position="298"/>
    </location>
</feature>
<dbReference type="SUPFAM" id="SSF53474">
    <property type="entry name" value="alpha/beta-Hydrolases"/>
    <property type="match status" value="1"/>
</dbReference>
<reference evidence="3 4" key="1">
    <citation type="journal article" date="2016" name="Mol. Biol. Evol.">
        <title>Comparative Genomics of Early-Diverging Mushroom-Forming Fungi Provides Insights into the Origins of Lignocellulose Decay Capabilities.</title>
        <authorList>
            <person name="Nagy L.G."/>
            <person name="Riley R."/>
            <person name="Tritt A."/>
            <person name="Adam C."/>
            <person name="Daum C."/>
            <person name="Floudas D."/>
            <person name="Sun H."/>
            <person name="Yadav J.S."/>
            <person name="Pangilinan J."/>
            <person name="Larsson K.H."/>
            <person name="Matsuura K."/>
            <person name="Barry K."/>
            <person name="Labutti K."/>
            <person name="Kuo R."/>
            <person name="Ohm R.A."/>
            <person name="Bhattacharya S.S."/>
            <person name="Shirouzu T."/>
            <person name="Yoshinaga Y."/>
            <person name="Martin F.M."/>
            <person name="Grigoriev I.V."/>
            <person name="Hibbett D.S."/>
        </authorList>
    </citation>
    <scope>NUCLEOTIDE SEQUENCE [LARGE SCALE GENOMIC DNA]</scope>
    <source>
        <strain evidence="3 4">CBS 109695</strain>
    </source>
</reference>
<name>A0A167WPY7_9AGAM</name>
<proteinExistence type="predicted"/>
<evidence type="ECO:0000259" key="2">
    <source>
        <dbReference type="Pfam" id="PF09994"/>
    </source>
</evidence>
<dbReference type="OrthoDB" id="538223at2759"/>
<dbReference type="PANTHER" id="PTHR33840:SF1">
    <property type="entry name" value="TLE1 PHOSPHOLIPASE DOMAIN-CONTAINING PROTEIN"/>
    <property type="match status" value="1"/>
</dbReference>
<evidence type="ECO:0000313" key="4">
    <source>
        <dbReference type="Proteomes" id="UP000076532"/>
    </source>
</evidence>
<dbReference type="STRING" id="436010.A0A167WPY7"/>
<evidence type="ECO:0000256" key="1">
    <source>
        <dbReference type="SAM" id="MobiDB-lite"/>
    </source>
</evidence>